<feature type="transmembrane region" description="Helical" evidence="6">
    <location>
        <begin position="245"/>
        <end position="274"/>
    </location>
</feature>
<dbReference type="InterPro" id="IPR020846">
    <property type="entry name" value="MFS_dom"/>
</dbReference>
<evidence type="ECO:0000313" key="8">
    <source>
        <dbReference type="EMBL" id="KAJ4394731.1"/>
    </source>
</evidence>
<feature type="transmembrane region" description="Helical" evidence="6">
    <location>
        <begin position="362"/>
        <end position="388"/>
    </location>
</feature>
<feature type="transmembrane region" description="Helical" evidence="6">
    <location>
        <begin position="58"/>
        <end position="75"/>
    </location>
</feature>
<feature type="transmembrane region" description="Helical" evidence="6">
    <location>
        <begin position="144"/>
        <end position="166"/>
    </location>
</feature>
<keyword evidence="3 6" id="KW-1133">Transmembrane helix</keyword>
<sequence>MAVGIASAAIYSILTPIADATDLTLDELNTGTGYMFLAFGWGCLVFQPIAQQYGKRPTYLFSLLATMGIMIWAPFTTTNGQWIANKVLQGLVGAPIESLCEISVSDIYFTHERGTYMGVYALFLTSSNFVAPLIAGFINDGQGWQWVLYWCAIFCGIGFVICFLFMEETNYHRPTQIQGETVEAETAVEVSKTSDPEKTPTAESMSPAPSTREGVMGQSQKSFVQKMALFHRGDLRKKNMMKGMVLRPLIFLTFPVIFAAGFMYGSILCYFNILNGTTSLILSSAPYNFSSSKVGLTYIATLLGSATGSYYSGPLGDKFVLWKARRNGGIREPEHRLWLYVMPLLIVPSGLLLWGVGAAHNVHWFGLVVAMYMLGTCIAVGCQIPVAYCIDSYSDFGADGVVTVIIVRNTMSFAIGYGITPWVTNMGYQNAFLVAAFAALVVIAGFLVFIKFGKGFRKNSTQRYLKYIKQREEDGLAH</sequence>
<evidence type="ECO:0000256" key="5">
    <source>
        <dbReference type="SAM" id="MobiDB-lite"/>
    </source>
</evidence>
<accession>A0A9W8YZG8</accession>
<evidence type="ECO:0000259" key="7">
    <source>
        <dbReference type="PROSITE" id="PS50850"/>
    </source>
</evidence>
<dbReference type="Pfam" id="PF07690">
    <property type="entry name" value="MFS_1"/>
    <property type="match status" value="1"/>
</dbReference>
<dbReference type="InterPro" id="IPR011701">
    <property type="entry name" value="MFS"/>
</dbReference>
<keyword evidence="2 6" id="KW-0812">Transmembrane</keyword>
<dbReference type="GO" id="GO:0022857">
    <property type="term" value="F:transmembrane transporter activity"/>
    <property type="evidence" value="ECO:0007669"/>
    <property type="project" value="InterPro"/>
</dbReference>
<dbReference type="AlphaFoldDB" id="A0A9W8YZG8"/>
<dbReference type="PROSITE" id="PS50850">
    <property type="entry name" value="MFS"/>
    <property type="match status" value="1"/>
</dbReference>
<dbReference type="InterPro" id="IPR036259">
    <property type="entry name" value="MFS_trans_sf"/>
</dbReference>
<feature type="region of interest" description="Disordered" evidence="5">
    <location>
        <begin position="184"/>
        <end position="214"/>
    </location>
</feature>
<evidence type="ECO:0000313" key="9">
    <source>
        <dbReference type="Proteomes" id="UP001140453"/>
    </source>
</evidence>
<feature type="transmembrane region" description="Helical" evidence="6">
    <location>
        <begin position="294"/>
        <end position="316"/>
    </location>
</feature>
<reference evidence="8" key="1">
    <citation type="submission" date="2022-10" db="EMBL/GenBank/DDBJ databases">
        <title>Tapping the CABI collections for fungal endophytes: first genome assemblies for Collariella, Neodidymelliopsis, Ascochyta clinopodiicola, Didymella pomorum, Didymosphaeria variabile, Neocosmospora piperis and Neocucurbitaria cava.</title>
        <authorList>
            <person name="Hill R."/>
        </authorList>
    </citation>
    <scope>NUCLEOTIDE SEQUENCE</scope>
    <source>
        <strain evidence="8">IMI 355082</strain>
    </source>
</reference>
<comment type="caution">
    <text evidence="8">The sequence shown here is derived from an EMBL/GenBank/DDBJ whole genome shotgun (WGS) entry which is preliminary data.</text>
</comment>
<evidence type="ECO:0000256" key="2">
    <source>
        <dbReference type="ARBA" id="ARBA00022692"/>
    </source>
</evidence>
<dbReference type="EMBL" id="JAPEVB010000002">
    <property type="protein sequence ID" value="KAJ4394731.1"/>
    <property type="molecule type" value="Genomic_DNA"/>
</dbReference>
<keyword evidence="9" id="KW-1185">Reference proteome</keyword>
<dbReference type="PANTHER" id="PTHR23502:SF30">
    <property type="entry name" value="TRANSPORTER, PUTATIVE (AFU_ORTHOLOGUE AFUA_8G04702)-RELATED"/>
    <property type="match status" value="1"/>
</dbReference>
<evidence type="ECO:0000256" key="4">
    <source>
        <dbReference type="ARBA" id="ARBA00023136"/>
    </source>
</evidence>
<feature type="transmembrane region" description="Helical" evidence="6">
    <location>
        <begin position="30"/>
        <end position="46"/>
    </location>
</feature>
<proteinExistence type="predicted"/>
<protein>
    <recommendedName>
        <fullName evidence="7">Major facilitator superfamily (MFS) profile domain-containing protein</fullName>
    </recommendedName>
</protein>
<dbReference type="OrthoDB" id="5215911at2759"/>
<feature type="transmembrane region" description="Helical" evidence="6">
    <location>
        <begin position="116"/>
        <end position="138"/>
    </location>
</feature>
<feature type="transmembrane region" description="Helical" evidence="6">
    <location>
        <begin position="337"/>
        <end position="356"/>
    </location>
</feature>
<gene>
    <name evidence="8" type="ORF">N0V93_003950</name>
</gene>
<feature type="domain" description="Major facilitator superfamily (MFS) profile" evidence="7">
    <location>
        <begin position="1"/>
        <end position="454"/>
    </location>
</feature>
<dbReference type="SUPFAM" id="SSF103473">
    <property type="entry name" value="MFS general substrate transporter"/>
    <property type="match status" value="1"/>
</dbReference>
<dbReference type="GO" id="GO:0005886">
    <property type="term" value="C:plasma membrane"/>
    <property type="evidence" value="ECO:0007669"/>
    <property type="project" value="TreeGrafter"/>
</dbReference>
<evidence type="ECO:0000256" key="1">
    <source>
        <dbReference type="ARBA" id="ARBA00004141"/>
    </source>
</evidence>
<evidence type="ECO:0000256" key="3">
    <source>
        <dbReference type="ARBA" id="ARBA00022989"/>
    </source>
</evidence>
<feature type="transmembrane region" description="Helical" evidence="6">
    <location>
        <begin position="400"/>
        <end position="419"/>
    </location>
</feature>
<comment type="subcellular location">
    <subcellularLocation>
        <location evidence="1">Membrane</location>
        <topology evidence="1">Multi-pass membrane protein</topology>
    </subcellularLocation>
</comment>
<organism evidence="8 9">
    <name type="scientific">Gnomoniopsis smithogilvyi</name>
    <dbReference type="NCBI Taxonomy" id="1191159"/>
    <lineage>
        <taxon>Eukaryota</taxon>
        <taxon>Fungi</taxon>
        <taxon>Dikarya</taxon>
        <taxon>Ascomycota</taxon>
        <taxon>Pezizomycotina</taxon>
        <taxon>Sordariomycetes</taxon>
        <taxon>Sordariomycetidae</taxon>
        <taxon>Diaporthales</taxon>
        <taxon>Gnomoniaceae</taxon>
        <taxon>Gnomoniopsis</taxon>
    </lineage>
</organism>
<feature type="transmembrane region" description="Helical" evidence="6">
    <location>
        <begin position="431"/>
        <end position="450"/>
    </location>
</feature>
<dbReference type="PANTHER" id="PTHR23502">
    <property type="entry name" value="MAJOR FACILITATOR SUPERFAMILY"/>
    <property type="match status" value="1"/>
</dbReference>
<evidence type="ECO:0000256" key="6">
    <source>
        <dbReference type="SAM" id="Phobius"/>
    </source>
</evidence>
<keyword evidence="4 6" id="KW-0472">Membrane</keyword>
<dbReference type="Proteomes" id="UP001140453">
    <property type="component" value="Unassembled WGS sequence"/>
</dbReference>
<dbReference type="Gene3D" id="1.20.1250.20">
    <property type="entry name" value="MFS general substrate transporter like domains"/>
    <property type="match status" value="1"/>
</dbReference>
<name>A0A9W8YZG8_9PEZI</name>